<name>A0A9J7AY53_9PROT</name>
<comment type="pathway">
    <text evidence="2 13">Cell wall biogenesis; peptidoglycan biosynthesis.</text>
</comment>
<comment type="similarity">
    <text evidence="11 13">Belongs to the EPSP synthase family. MurA subfamily.</text>
</comment>
<dbReference type="Gene3D" id="3.65.10.10">
    <property type="entry name" value="Enolpyruvate transferase domain"/>
    <property type="match status" value="2"/>
</dbReference>
<evidence type="ECO:0000313" key="15">
    <source>
        <dbReference type="EMBL" id="UUX51361.1"/>
    </source>
</evidence>
<evidence type="ECO:0000256" key="2">
    <source>
        <dbReference type="ARBA" id="ARBA00004752"/>
    </source>
</evidence>
<keyword evidence="5 13" id="KW-0808">Transferase</keyword>
<dbReference type="GO" id="GO:0005737">
    <property type="term" value="C:cytoplasm"/>
    <property type="evidence" value="ECO:0007669"/>
    <property type="project" value="UniProtKB-SubCell"/>
</dbReference>
<feature type="domain" description="Enolpyruvate transferase" evidence="14">
    <location>
        <begin position="7"/>
        <end position="413"/>
    </location>
</feature>
<evidence type="ECO:0000256" key="11">
    <source>
        <dbReference type="ARBA" id="ARBA00038367"/>
    </source>
</evidence>
<comment type="caution">
    <text evidence="13">Lacks conserved residue(s) required for the propagation of feature annotation.</text>
</comment>
<feature type="binding site" evidence="13">
    <location>
        <position position="334"/>
    </location>
    <ligand>
        <name>UDP-N-acetyl-alpha-D-glucosamine</name>
        <dbReference type="ChEBI" id="CHEBI:57705"/>
    </ligand>
</feature>
<evidence type="ECO:0000256" key="9">
    <source>
        <dbReference type="ARBA" id="ARBA00023316"/>
    </source>
</evidence>
<keyword evidence="4 13" id="KW-0132">Cell division</keyword>
<gene>
    <name evidence="13 15" type="primary">murA</name>
    <name evidence="15" type="ORF">NUH88_06610</name>
</gene>
<dbReference type="NCBIfam" id="TIGR01072">
    <property type="entry name" value="murA"/>
    <property type="match status" value="1"/>
</dbReference>
<dbReference type="InterPro" id="IPR005750">
    <property type="entry name" value="UDP_GlcNAc_COvinyl_MurA"/>
</dbReference>
<keyword evidence="3 13" id="KW-0963">Cytoplasm</keyword>
<keyword evidence="16" id="KW-1185">Reference proteome</keyword>
<evidence type="ECO:0000313" key="16">
    <source>
        <dbReference type="Proteomes" id="UP001060336"/>
    </source>
</evidence>
<reference evidence="15" key="1">
    <citation type="submission" date="2022-08" db="EMBL/GenBank/DDBJ databases">
        <title>Nisaea acidiphila sp. nov., isolated from a marine algal debris and emended description of the genus Nisaea Urios et al. 2008.</title>
        <authorList>
            <person name="Kwon K."/>
        </authorList>
    </citation>
    <scope>NUCLEOTIDE SEQUENCE</scope>
    <source>
        <strain evidence="15">MEBiC11861</strain>
    </source>
</reference>
<dbReference type="HAMAP" id="MF_00111">
    <property type="entry name" value="MurA"/>
    <property type="match status" value="1"/>
</dbReference>
<keyword evidence="8 13" id="KW-0131">Cell cycle</keyword>
<dbReference type="GO" id="GO:0008360">
    <property type="term" value="P:regulation of cell shape"/>
    <property type="evidence" value="ECO:0007669"/>
    <property type="project" value="UniProtKB-KW"/>
</dbReference>
<dbReference type="AlphaFoldDB" id="A0A9J7AY53"/>
<organism evidence="15 16">
    <name type="scientific">Nisaea acidiphila</name>
    <dbReference type="NCBI Taxonomy" id="1862145"/>
    <lineage>
        <taxon>Bacteria</taxon>
        <taxon>Pseudomonadati</taxon>
        <taxon>Pseudomonadota</taxon>
        <taxon>Alphaproteobacteria</taxon>
        <taxon>Rhodospirillales</taxon>
        <taxon>Thalassobaculaceae</taxon>
        <taxon>Nisaea</taxon>
    </lineage>
</organism>
<dbReference type="GO" id="GO:0008760">
    <property type="term" value="F:UDP-N-acetylglucosamine 1-carboxyvinyltransferase activity"/>
    <property type="evidence" value="ECO:0007669"/>
    <property type="project" value="UniProtKB-UniRule"/>
</dbReference>
<dbReference type="GO" id="GO:0019277">
    <property type="term" value="P:UDP-N-acetylgalactosamine biosynthetic process"/>
    <property type="evidence" value="ECO:0007669"/>
    <property type="project" value="InterPro"/>
</dbReference>
<dbReference type="SUPFAM" id="SSF55205">
    <property type="entry name" value="EPT/RTPC-like"/>
    <property type="match status" value="1"/>
</dbReference>
<dbReference type="EC" id="2.5.1.7" evidence="13"/>
<evidence type="ECO:0000256" key="8">
    <source>
        <dbReference type="ARBA" id="ARBA00023306"/>
    </source>
</evidence>
<feature type="modified residue" description="2-(S-cysteinyl)pyruvic acid O-phosphothioketal" evidence="13">
    <location>
        <position position="121"/>
    </location>
</feature>
<feature type="binding site" evidence="13">
    <location>
        <position position="312"/>
    </location>
    <ligand>
        <name>UDP-N-acetyl-alpha-D-glucosamine</name>
        <dbReference type="ChEBI" id="CHEBI:57705"/>
    </ligand>
</feature>
<dbReference type="NCBIfam" id="NF006873">
    <property type="entry name" value="PRK09369.1"/>
    <property type="match status" value="1"/>
</dbReference>
<dbReference type="PANTHER" id="PTHR43783:SF1">
    <property type="entry name" value="UDP-N-ACETYLGLUCOSAMINE 1-CARBOXYVINYLTRANSFERASE"/>
    <property type="match status" value="1"/>
</dbReference>
<evidence type="ECO:0000256" key="3">
    <source>
        <dbReference type="ARBA" id="ARBA00022490"/>
    </source>
</evidence>
<evidence type="ECO:0000256" key="12">
    <source>
        <dbReference type="ARBA" id="ARBA00047527"/>
    </source>
</evidence>
<keyword evidence="6 13" id="KW-0133">Cell shape</keyword>
<dbReference type="PANTHER" id="PTHR43783">
    <property type="entry name" value="UDP-N-ACETYLGLUCOSAMINE 1-CARBOXYVINYLTRANSFERASE"/>
    <property type="match status" value="1"/>
</dbReference>
<dbReference type="KEGG" id="naci:NUH88_06610"/>
<evidence type="ECO:0000256" key="5">
    <source>
        <dbReference type="ARBA" id="ARBA00022679"/>
    </source>
</evidence>
<evidence type="ECO:0000256" key="13">
    <source>
        <dbReference type="HAMAP-Rule" id="MF_00111"/>
    </source>
</evidence>
<keyword evidence="10 13" id="KW-0670">Pyruvate</keyword>
<feature type="active site" description="Proton donor" evidence="13">
    <location>
        <position position="121"/>
    </location>
</feature>
<protein>
    <recommendedName>
        <fullName evidence="13">UDP-N-acetylglucosamine 1-carboxyvinyltransferase</fullName>
        <ecNumber evidence="13">2.5.1.7</ecNumber>
    </recommendedName>
    <alternativeName>
        <fullName evidence="13">Enoylpyruvate transferase</fullName>
    </alternativeName>
    <alternativeName>
        <fullName evidence="13">UDP-N-acetylglucosamine enolpyruvyl transferase</fullName>
        <shortName evidence="13">EPT</shortName>
    </alternativeName>
</protein>
<evidence type="ECO:0000256" key="4">
    <source>
        <dbReference type="ARBA" id="ARBA00022618"/>
    </source>
</evidence>
<feature type="binding site" evidence="13">
    <location>
        <position position="97"/>
    </location>
    <ligand>
        <name>UDP-N-acetyl-alpha-D-glucosamine</name>
        <dbReference type="ChEBI" id="CHEBI:57705"/>
    </ligand>
</feature>
<dbReference type="RefSeq" id="WP_257770798.1">
    <property type="nucleotide sequence ID" value="NZ_CP102480.1"/>
</dbReference>
<dbReference type="CDD" id="cd01555">
    <property type="entry name" value="UdpNAET"/>
    <property type="match status" value="1"/>
</dbReference>
<evidence type="ECO:0000256" key="6">
    <source>
        <dbReference type="ARBA" id="ARBA00022960"/>
    </source>
</evidence>
<dbReference type="Proteomes" id="UP001060336">
    <property type="component" value="Chromosome"/>
</dbReference>
<dbReference type="GO" id="GO:0051301">
    <property type="term" value="P:cell division"/>
    <property type="evidence" value="ECO:0007669"/>
    <property type="project" value="UniProtKB-KW"/>
</dbReference>
<comment type="subcellular location">
    <subcellularLocation>
        <location evidence="1 13">Cytoplasm</location>
    </subcellularLocation>
</comment>
<dbReference type="GO" id="GO:0071555">
    <property type="term" value="P:cell wall organization"/>
    <property type="evidence" value="ECO:0007669"/>
    <property type="project" value="UniProtKB-KW"/>
</dbReference>
<keyword evidence="7 13" id="KW-0573">Peptidoglycan synthesis</keyword>
<keyword evidence="9 13" id="KW-0961">Cell wall biogenesis/degradation</keyword>
<dbReference type="InterPro" id="IPR001986">
    <property type="entry name" value="Enolpyruvate_Tfrase_dom"/>
</dbReference>
<dbReference type="Pfam" id="PF00275">
    <property type="entry name" value="EPSP_synthase"/>
    <property type="match status" value="1"/>
</dbReference>
<evidence type="ECO:0000259" key="14">
    <source>
        <dbReference type="Pfam" id="PF00275"/>
    </source>
</evidence>
<proteinExistence type="inferred from homology"/>
<dbReference type="GO" id="GO:0009252">
    <property type="term" value="P:peptidoglycan biosynthetic process"/>
    <property type="evidence" value="ECO:0007669"/>
    <property type="project" value="UniProtKB-UniRule"/>
</dbReference>
<dbReference type="InterPro" id="IPR036968">
    <property type="entry name" value="Enolpyruvate_Tfrase_sf"/>
</dbReference>
<dbReference type="FunFam" id="3.65.10.10:FF:000001">
    <property type="entry name" value="UDP-N-acetylglucosamine 1-carboxyvinyltransferase"/>
    <property type="match status" value="1"/>
</dbReference>
<evidence type="ECO:0000256" key="7">
    <source>
        <dbReference type="ARBA" id="ARBA00022984"/>
    </source>
</evidence>
<dbReference type="InterPro" id="IPR050068">
    <property type="entry name" value="MurA_subfamily"/>
</dbReference>
<comment type="function">
    <text evidence="13">Cell wall formation. Adds enolpyruvyl to UDP-N-acetylglucosamine.</text>
</comment>
<evidence type="ECO:0000256" key="1">
    <source>
        <dbReference type="ARBA" id="ARBA00004496"/>
    </source>
</evidence>
<accession>A0A9J7AY53</accession>
<dbReference type="EMBL" id="CP102480">
    <property type="protein sequence ID" value="UUX51361.1"/>
    <property type="molecule type" value="Genomic_DNA"/>
</dbReference>
<feature type="binding site" evidence="13">
    <location>
        <begin position="126"/>
        <end position="130"/>
    </location>
    <ligand>
        <name>UDP-N-acetyl-alpha-D-glucosamine</name>
        <dbReference type="ChEBI" id="CHEBI:57705"/>
    </ligand>
</feature>
<comment type="catalytic activity">
    <reaction evidence="12 13">
        <text>phosphoenolpyruvate + UDP-N-acetyl-alpha-D-glucosamine = UDP-N-acetyl-3-O-(1-carboxyvinyl)-alpha-D-glucosamine + phosphate</text>
        <dbReference type="Rhea" id="RHEA:18681"/>
        <dbReference type="ChEBI" id="CHEBI:43474"/>
        <dbReference type="ChEBI" id="CHEBI:57705"/>
        <dbReference type="ChEBI" id="CHEBI:58702"/>
        <dbReference type="ChEBI" id="CHEBI:68483"/>
        <dbReference type="EC" id="2.5.1.7"/>
    </reaction>
</comment>
<feature type="binding site" evidence="13">
    <location>
        <begin position="22"/>
        <end position="23"/>
    </location>
    <ligand>
        <name>phosphoenolpyruvate</name>
        <dbReference type="ChEBI" id="CHEBI:58702"/>
    </ligand>
</feature>
<evidence type="ECO:0000256" key="10">
    <source>
        <dbReference type="ARBA" id="ARBA00023317"/>
    </source>
</evidence>
<sequence>MDKLVIRGGTPLKGQIPVSGAKNAALPLMAASLLTDQPLTLTNMPKLADIRSMGALLDQHGVKRSTQDEAGGGQTVDFHAVTIESTTAPYDLVRKMRASVLVLGPLLARCGEATVSLPGGCAIGNRPVDLHLKGLAELGAEVALEGGYVKAEVPSGRLQGGRVVFPMVSVGATENLMMAASLADSETVLVNAAREPEITDLAECLIAMGAEIEGHGTDTIHIQGKDRLGGAIHKVVPDRIETGTYAMAAAITGGDVELTGTTKGLLDNVFEILREAGVTIEESDRSIRVKAERGKLRGVDVMTEPFPGFPTDLQAQFMTLMCVARGASMVTETIFENRFMHVPELSRMGANINVHHASALIRGTDRLIGAPVMATDLRASVSLVLAGLAADGVTEVNRIYHLDRGYERLVEKLSACGADIQRVAAEAGEELTV</sequence>
<dbReference type="InterPro" id="IPR013792">
    <property type="entry name" value="RNA3'P_cycl/enolpyr_Trfase_a/b"/>
</dbReference>